<reference evidence="3 4" key="1">
    <citation type="submission" date="2024-06" db="EMBL/GenBank/DDBJ databases">
        <title>Genomic Encyclopedia of Type Strains, Phase IV (KMG-IV): sequencing the most valuable type-strain genomes for metagenomic binning, comparative biology and taxonomic classification.</title>
        <authorList>
            <person name="Goeker M."/>
        </authorList>
    </citation>
    <scope>NUCLEOTIDE SEQUENCE [LARGE SCALE GENOMIC DNA]</scope>
    <source>
        <strain evidence="3 4">DSM 28102</strain>
    </source>
</reference>
<sequence length="163" mass="18499">MRQPQGFAPVAPVWGFRQQYAGTYDESWLETRHPFRPFDFDYRFYNCAHPDMIFSPFLKGGERVELVNLHPEQKRIVLKLPTLTPTATATRENGTETHAGLNLDGVHFNLVAKPPTLRLTWRRALMWQDGISRITLADAHRQDGKTTPAIPANPDGEETEAAS</sequence>
<dbReference type="Pfam" id="PF09937">
    <property type="entry name" value="DUF2169"/>
    <property type="match status" value="1"/>
</dbReference>
<gene>
    <name evidence="3" type="ORF">ABID12_003844</name>
</gene>
<proteinExistence type="predicted"/>
<dbReference type="Proteomes" id="UP001549164">
    <property type="component" value="Unassembled WGS sequence"/>
</dbReference>
<comment type="caution">
    <text evidence="3">The sequence shown here is derived from an EMBL/GenBank/DDBJ whole genome shotgun (WGS) entry which is preliminary data.</text>
</comment>
<dbReference type="InterPro" id="IPR018683">
    <property type="entry name" value="DUF2169"/>
</dbReference>
<name>A0ABV2IG53_9HYPH</name>
<organism evidence="3 4">
    <name type="scientific">Martelella mangrovi</name>
    <dbReference type="NCBI Taxonomy" id="1397477"/>
    <lineage>
        <taxon>Bacteria</taxon>
        <taxon>Pseudomonadati</taxon>
        <taxon>Pseudomonadota</taxon>
        <taxon>Alphaproteobacteria</taxon>
        <taxon>Hyphomicrobiales</taxon>
        <taxon>Aurantimonadaceae</taxon>
        <taxon>Martelella</taxon>
    </lineage>
</organism>
<dbReference type="EMBL" id="JBEPLY010000017">
    <property type="protein sequence ID" value="MET3601881.1"/>
    <property type="molecule type" value="Genomic_DNA"/>
</dbReference>
<feature type="region of interest" description="Disordered" evidence="1">
    <location>
        <begin position="138"/>
        <end position="163"/>
    </location>
</feature>
<evidence type="ECO:0000313" key="3">
    <source>
        <dbReference type="EMBL" id="MET3601881.1"/>
    </source>
</evidence>
<evidence type="ECO:0000313" key="4">
    <source>
        <dbReference type="Proteomes" id="UP001549164"/>
    </source>
</evidence>
<feature type="domain" description="DUF2169" evidence="2">
    <location>
        <begin position="3"/>
        <end position="122"/>
    </location>
</feature>
<evidence type="ECO:0000256" key="1">
    <source>
        <dbReference type="SAM" id="MobiDB-lite"/>
    </source>
</evidence>
<evidence type="ECO:0000259" key="2">
    <source>
        <dbReference type="Pfam" id="PF09937"/>
    </source>
</evidence>
<dbReference type="RefSeq" id="WP_354435683.1">
    <property type="nucleotide sequence ID" value="NZ_JBEPLY010000017.1"/>
</dbReference>
<accession>A0ABV2IG53</accession>
<protein>
    <recommendedName>
        <fullName evidence="2">DUF2169 domain-containing protein</fullName>
    </recommendedName>
</protein>
<keyword evidence="4" id="KW-1185">Reference proteome</keyword>